<evidence type="ECO:0000256" key="3">
    <source>
        <dbReference type="ARBA" id="ARBA00022723"/>
    </source>
</evidence>
<keyword evidence="9" id="KW-0926">Vacuole</keyword>
<dbReference type="EC" id="2.3.2.27" evidence="9"/>
<dbReference type="Pfam" id="PF23341">
    <property type="entry name" value="PEP5_VPS11_N"/>
    <property type="match status" value="1"/>
</dbReference>
<keyword evidence="14" id="KW-1185">Reference proteome</keyword>
<comment type="similarity">
    <text evidence="1 9">Belongs to the VPS11 family.</text>
</comment>
<dbReference type="PANTHER" id="PTHR23323">
    <property type="entry name" value="VACUOLAR PROTEIN SORTING-ASSOCIATED PROTEIN"/>
    <property type="match status" value="1"/>
</dbReference>
<dbReference type="RefSeq" id="XP_069204731.1">
    <property type="nucleotide sequence ID" value="XM_069341220.1"/>
</dbReference>
<evidence type="ECO:0000256" key="10">
    <source>
        <dbReference type="PROSITE-ProRule" id="PRU00175"/>
    </source>
</evidence>
<comment type="subunit">
    <text evidence="9">Component of the homotypic vacuole fusion and vacuole protein sorting (HOPS) complex. Component of the class C core vacuole/endosome tethering (CORVET) complex.</text>
</comment>
<evidence type="ECO:0000256" key="5">
    <source>
        <dbReference type="ARBA" id="ARBA00022833"/>
    </source>
</evidence>
<dbReference type="InterPro" id="IPR011990">
    <property type="entry name" value="TPR-like_helical_dom_sf"/>
</dbReference>
<dbReference type="PIRSF" id="PIRSF007860">
    <property type="entry name" value="VPS11"/>
    <property type="match status" value="1"/>
</dbReference>
<dbReference type="InterPro" id="IPR015943">
    <property type="entry name" value="WD40/YVTN_repeat-like_dom_sf"/>
</dbReference>
<accession>A0ABR3PQR4</accession>
<keyword evidence="3" id="KW-0479">Metal-binding</keyword>
<keyword evidence="9" id="KW-0808">Transferase</keyword>
<dbReference type="Gene3D" id="3.30.40.10">
    <property type="entry name" value="Zinc/RING finger domain, C3HC4 (zinc finger)"/>
    <property type="match status" value="1"/>
</dbReference>
<dbReference type="InterPro" id="IPR013083">
    <property type="entry name" value="Znf_RING/FYVE/PHD"/>
</dbReference>
<dbReference type="InterPro" id="IPR001841">
    <property type="entry name" value="Znf_RING"/>
</dbReference>
<dbReference type="SUPFAM" id="SSF48371">
    <property type="entry name" value="ARM repeat"/>
    <property type="match status" value="1"/>
</dbReference>
<evidence type="ECO:0000256" key="4">
    <source>
        <dbReference type="ARBA" id="ARBA00022771"/>
    </source>
</evidence>
<keyword evidence="6 9" id="KW-0653">Protein transport</keyword>
<keyword evidence="2 9" id="KW-0813">Transport</keyword>
<comment type="catalytic activity">
    <reaction evidence="9">
        <text>S-ubiquitinyl-[E2 ubiquitin-conjugating enzyme]-L-cysteine + [acceptor protein]-L-lysine = [E2 ubiquitin-conjugating enzyme]-L-cysteine + N(6)-ubiquitinyl-[acceptor protein]-L-lysine.</text>
        <dbReference type="EC" id="2.3.2.27"/>
    </reaction>
</comment>
<dbReference type="Pfam" id="PF12451">
    <property type="entry name" value="VPS11_C"/>
    <property type="match status" value="1"/>
</dbReference>
<dbReference type="SUPFAM" id="SSF50978">
    <property type="entry name" value="WD40 repeat-like"/>
    <property type="match status" value="1"/>
</dbReference>
<dbReference type="InterPro" id="IPR016528">
    <property type="entry name" value="VPS11"/>
</dbReference>
<dbReference type="Proteomes" id="UP001562354">
    <property type="component" value="Unassembled WGS sequence"/>
</dbReference>
<proteinExistence type="inferred from homology"/>
<name>A0ABR3PQR4_9PEZI</name>
<comment type="subcellular location">
    <subcellularLocation>
        <location evidence="8">Endomembrane system</location>
        <topology evidence="8">Peripheral membrane protein</topology>
        <orientation evidence="8">Cytoplasmic side</orientation>
    </subcellularLocation>
    <subcellularLocation>
        <location evidence="9">Vacuole membrane</location>
        <topology evidence="9">Peripheral membrane protein</topology>
        <orientation evidence="9">Cytoplasmic side</orientation>
    </subcellularLocation>
</comment>
<dbReference type="InterPro" id="IPR057308">
    <property type="entry name" value="CHCR_PEP5_VPS11"/>
</dbReference>
<keyword evidence="5" id="KW-0862">Zinc</keyword>
<evidence type="ECO:0000256" key="1">
    <source>
        <dbReference type="ARBA" id="ARBA00007070"/>
    </source>
</evidence>
<organism evidence="13 14">
    <name type="scientific">Neodothiora populina</name>
    <dbReference type="NCBI Taxonomy" id="2781224"/>
    <lineage>
        <taxon>Eukaryota</taxon>
        <taxon>Fungi</taxon>
        <taxon>Dikarya</taxon>
        <taxon>Ascomycota</taxon>
        <taxon>Pezizomycotina</taxon>
        <taxon>Dothideomycetes</taxon>
        <taxon>Dothideomycetidae</taxon>
        <taxon>Dothideales</taxon>
        <taxon>Dothioraceae</taxon>
        <taxon>Neodothiora</taxon>
    </lineage>
</organism>
<dbReference type="Pfam" id="PF23356">
    <property type="entry name" value="TPR_PEP5_VPS11"/>
    <property type="match status" value="2"/>
</dbReference>
<evidence type="ECO:0000256" key="2">
    <source>
        <dbReference type="ARBA" id="ARBA00022448"/>
    </source>
</evidence>
<feature type="domain" description="RING-type" evidence="12">
    <location>
        <begin position="874"/>
        <end position="916"/>
    </location>
</feature>
<dbReference type="SMART" id="SM00184">
    <property type="entry name" value="RING"/>
    <property type="match status" value="1"/>
</dbReference>
<gene>
    <name evidence="13" type="ORF">AAFC00_001954</name>
</gene>
<evidence type="ECO:0000256" key="7">
    <source>
        <dbReference type="ARBA" id="ARBA00023136"/>
    </source>
</evidence>
<dbReference type="Gene3D" id="1.25.40.10">
    <property type="entry name" value="Tetratricopeptide repeat domain"/>
    <property type="match status" value="1"/>
</dbReference>
<keyword evidence="9" id="KW-0833">Ubl conjugation pathway</keyword>
<sequence length="971" mass="108468">MALTSWKTFRFFDVAQVKVSDDDKSILKQGNVSCITTGSNYVYVGTPDGKLRLLDKSFRTVQSFKAHETGSITNIKQIPRSSLLVTLAEDLPSEPVLKVWALDRPDRKTGIPRCLCTVAVQNGRKPFPVSAFAVLRDMTQVAVGFANGAVTVVRGDFIHDRGTKQRTVLETDEPITGLEFREGNITNLFISTTSRISTLIISGKGQGQPARVLDEHGCAVGCMVKDPFTADLIVARDDAVYTYGPRGRGPSYAYEGAKKMVTMYKDYVVLVSPPKNNSLTRTTPLRAFGSAQADDLFNTSTFVILNPDLKIVAHSEAITAQVESIFAAWGDIYVVTLDGRLFRYHEKSFQQKLDILYQRDFFVLAIELAQKEKVDPSQQNVIFRKYGDYLYLKGDYDTAMQQYLRAIDNTEPSQIIRKFLDNQRIRNLIEYLEELHEHHKATSDHTTLLLNCYAKLKDVDKLEDFIKQPGDLKFDLDTAINMCRQGGYSDQAAFLARKHNEHMLVVDILIEDLKKYAESLAYIWRLQPDQAYSNITKYGVVLLEHVPEDTTQLFIDYFTGDFRPKKDAIITQDNPSAQRSGGIGSMATSAVQSLAALIPLPYMSTDVPRTPGGSTATQQVIETTVEDDFVDYDVPKPRQAFSAFIDHSNEFIVFLEACIKSSNIKNEDKSDLYTTLFEMYLNIASKLHGGEKKEWETKAKRLVEEHNDRMGTSNVLLLSHLTNFRDGTTLVREQSGLYFDIFRSYTAANDNAGALKALRKYGPEEPQLYPAALAYFTSSSATLADTGSEIDNILKKIDDDGLMAPLQVIQTLSQNKVATMGLVKTYLAKTIERERAEISSNRKLISTYRTDTASKAGEIEALNSKPVSFSATRCSACGNPLDLPTVHFLCKHSFHQHCLNVETVDDEDEDVECPLCANSNATVKAIKRAQDESAERNDLFLDALARSSDGFGTVSEWFGRGVMSRGVANMD</sequence>
<evidence type="ECO:0000313" key="14">
    <source>
        <dbReference type="Proteomes" id="UP001562354"/>
    </source>
</evidence>
<keyword evidence="4 10" id="KW-0863">Zinc-finger</keyword>
<dbReference type="PROSITE" id="PS50089">
    <property type="entry name" value="ZF_RING_2"/>
    <property type="match status" value="1"/>
</dbReference>
<evidence type="ECO:0000256" key="6">
    <source>
        <dbReference type="ARBA" id="ARBA00022927"/>
    </source>
</evidence>
<dbReference type="InterPro" id="IPR000547">
    <property type="entry name" value="Clathrin_H-chain/VPS_repeat"/>
</dbReference>
<feature type="repeat" description="CHCR" evidence="11">
    <location>
        <begin position="403"/>
        <end position="551"/>
    </location>
</feature>
<dbReference type="EMBL" id="JBFMKM010000001">
    <property type="protein sequence ID" value="KAL1311882.1"/>
    <property type="molecule type" value="Genomic_DNA"/>
</dbReference>
<evidence type="ECO:0000256" key="9">
    <source>
        <dbReference type="PIRNR" id="PIRNR007860"/>
    </source>
</evidence>
<dbReference type="InterPro" id="IPR057307">
    <property type="entry name" value="PEP5_VPS11_N"/>
</dbReference>
<protein>
    <recommendedName>
        <fullName evidence="9">E3 ubiquitin-protein ligase PEP5</fullName>
        <ecNumber evidence="9">2.3.2.27</ecNumber>
    </recommendedName>
</protein>
<dbReference type="InterPro" id="IPR036322">
    <property type="entry name" value="WD40_repeat_dom_sf"/>
</dbReference>
<dbReference type="PROSITE" id="PS50236">
    <property type="entry name" value="CHCR"/>
    <property type="match status" value="1"/>
</dbReference>
<evidence type="ECO:0000259" key="12">
    <source>
        <dbReference type="PROSITE" id="PS50089"/>
    </source>
</evidence>
<reference evidence="13 14" key="1">
    <citation type="submission" date="2024-07" db="EMBL/GenBank/DDBJ databases">
        <title>Draft sequence of the Neodothiora populina.</title>
        <authorList>
            <person name="Drown D.D."/>
            <person name="Schuette U.S."/>
            <person name="Buechlein A.B."/>
            <person name="Rusch D.R."/>
            <person name="Winton L.W."/>
            <person name="Adams G.A."/>
        </authorList>
    </citation>
    <scope>NUCLEOTIDE SEQUENCE [LARGE SCALE GENOMIC DNA]</scope>
    <source>
        <strain evidence="13 14">CPC 39397</strain>
    </source>
</reference>
<dbReference type="SUPFAM" id="SSF57850">
    <property type="entry name" value="RING/U-box"/>
    <property type="match status" value="1"/>
</dbReference>
<evidence type="ECO:0000256" key="8">
    <source>
        <dbReference type="ARBA" id="ARBA00029433"/>
    </source>
</evidence>
<dbReference type="GeneID" id="95975657"/>
<dbReference type="PANTHER" id="PTHR23323:SF24">
    <property type="entry name" value="VACUOLAR PROTEIN SORTING-ASSOCIATED PROTEIN 11 HOMOLOG"/>
    <property type="match status" value="1"/>
</dbReference>
<evidence type="ECO:0000313" key="13">
    <source>
        <dbReference type="EMBL" id="KAL1311882.1"/>
    </source>
</evidence>
<evidence type="ECO:0000256" key="11">
    <source>
        <dbReference type="PROSITE-ProRule" id="PRU01006"/>
    </source>
</evidence>
<dbReference type="InterPro" id="IPR024763">
    <property type="entry name" value="VPS11_C"/>
</dbReference>
<dbReference type="InterPro" id="IPR016024">
    <property type="entry name" value="ARM-type_fold"/>
</dbReference>
<keyword evidence="7 9" id="KW-0472">Membrane</keyword>
<dbReference type="Gene3D" id="2.130.10.10">
    <property type="entry name" value="YVTN repeat-like/Quinoprotein amine dehydrogenase"/>
    <property type="match status" value="1"/>
</dbReference>
<comment type="caution">
    <text evidence="13">The sequence shown here is derived from an EMBL/GenBank/DDBJ whole genome shotgun (WGS) entry which is preliminary data.</text>
</comment>
<dbReference type="CDD" id="cd16688">
    <property type="entry name" value="RING-H2_Vps11"/>
    <property type="match status" value="1"/>
</dbReference>